<comment type="caution">
    <text evidence="3">The sequence shown here is derived from an EMBL/GenBank/DDBJ whole genome shotgun (WGS) entry which is preliminary data.</text>
</comment>
<gene>
    <name evidence="3" type="ORF">EWH70_26255</name>
</gene>
<evidence type="ECO:0000259" key="2">
    <source>
        <dbReference type="Pfam" id="PF01425"/>
    </source>
</evidence>
<accession>A0A4Q7J277</accession>
<dbReference type="EMBL" id="SFCC01000014">
    <property type="protein sequence ID" value="RZQ60987.1"/>
    <property type="molecule type" value="Genomic_DNA"/>
</dbReference>
<evidence type="ECO:0000313" key="3">
    <source>
        <dbReference type="EMBL" id="RZQ60987.1"/>
    </source>
</evidence>
<protein>
    <submittedName>
        <fullName evidence="3">Amidase</fullName>
    </submittedName>
</protein>
<name>A0A4Q7J277_9PSEU</name>
<dbReference type="InterPro" id="IPR036928">
    <property type="entry name" value="AS_sf"/>
</dbReference>
<keyword evidence="4" id="KW-1185">Reference proteome</keyword>
<dbReference type="SUPFAM" id="SSF75304">
    <property type="entry name" value="Amidase signature (AS) enzymes"/>
    <property type="match status" value="1"/>
</dbReference>
<dbReference type="PANTHER" id="PTHR11895">
    <property type="entry name" value="TRANSAMIDASE"/>
    <property type="match status" value="1"/>
</dbReference>
<dbReference type="InterPro" id="IPR000120">
    <property type="entry name" value="Amidase"/>
</dbReference>
<proteinExistence type="inferred from homology"/>
<dbReference type="AlphaFoldDB" id="A0A4Q7J277"/>
<dbReference type="InterPro" id="IPR023631">
    <property type="entry name" value="Amidase_dom"/>
</dbReference>
<sequence>MTEPHELSAAEQLRALRSGEISSLELTRHYLTRIGELDGALGAFVTVTPELAIGEAARADRLLARGDRSPLLGLPLGIKDLNATAGIRTTSGSAALDDHVPAQDAWTVGLLRRAGAVVVGKTNVPEFGVTCFTENNVTGRPAVTPYDPSRYSSGSSGGAATAVAAGMLPVAHGSDGAGSGRTPAATCHLVAVKPSRGLVSLAPVTSFFSPGIETPIARTVPDAALLLDVMAQPWPGDLHGWHPGQSFADTIRRSPSGGLRIAMWTETGMDGIDPHPEAVRAAERAANLLRELGHDVQEIPIPARYTEPVRRAIVLWFEVRTAAMVPALVPPGRQDLLMPYTRYLLAAGRTRSGTDVELGQAALAQYASTFLDALAGFDVALTPTTNGPAVPIGHYLSDGVEQVPDRMLAWSCHTPWANFTGAPAVALPSHQDSGGLPVGVQLVGRPRHDGPLLALAAQLERAGLWADAHPPCWHQ</sequence>
<reference evidence="3 4" key="1">
    <citation type="submission" date="2019-02" db="EMBL/GenBank/DDBJ databases">
        <title>Draft genome sequence of Amycolatopsis sp. 8-3EHSu isolated from roots of Suaeda maritima.</title>
        <authorList>
            <person name="Duangmal K."/>
            <person name="Chantavorakit T."/>
        </authorList>
    </citation>
    <scope>NUCLEOTIDE SEQUENCE [LARGE SCALE GENOMIC DNA]</scope>
    <source>
        <strain evidence="3 4">8-3EHSu</strain>
    </source>
</reference>
<comment type="similarity">
    <text evidence="1">Belongs to the amidase family.</text>
</comment>
<dbReference type="GO" id="GO:0003824">
    <property type="term" value="F:catalytic activity"/>
    <property type="evidence" value="ECO:0007669"/>
    <property type="project" value="InterPro"/>
</dbReference>
<organism evidence="3 4">
    <name type="scientific">Amycolatopsis suaedae</name>
    <dbReference type="NCBI Taxonomy" id="2510978"/>
    <lineage>
        <taxon>Bacteria</taxon>
        <taxon>Bacillati</taxon>
        <taxon>Actinomycetota</taxon>
        <taxon>Actinomycetes</taxon>
        <taxon>Pseudonocardiales</taxon>
        <taxon>Pseudonocardiaceae</taxon>
        <taxon>Amycolatopsis</taxon>
    </lineage>
</organism>
<feature type="domain" description="Amidase" evidence="2">
    <location>
        <begin position="25"/>
        <end position="453"/>
    </location>
</feature>
<dbReference type="Proteomes" id="UP000292003">
    <property type="component" value="Unassembled WGS sequence"/>
</dbReference>
<dbReference type="Gene3D" id="3.90.1300.10">
    <property type="entry name" value="Amidase signature (AS) domain"/>
    <property type="match status" value="1"/>
</dbReference>
<dbReference type="RefSeq" id="WP_130478200.1">
    <property type="nucleotide sequence ID" value="NZ_SFCC01000014.1"/>
</dbReference>
<dbReference type="Pfam" id="PF01425">
    <property type="entry name" value="Amidase"/>
    <property type="match status" value="1"/>
</dbReference>
<evidence type="ECO:0000313" key="4">
    <source>
        <dbReference type="Proteomes" id="UP000292003"/>
    </source>
</evidence>
<evidence type="ECO:0000256" key="1">
    <source>
        <dbReference type="ARBA" id="ARBA00009199"/>
    </source>
</evidence>
<dbReference type="PANTHER" id="PTHR11895:SF7">
    <property type="entry name" value="GLUTAMYL-TRNA(GLN) AMIDOTRANSFERASE SUBUNIT A, MITOCHONDRIAL"/>
    <property type="match status" value="1"/>
</dbReference>
<dbReference type="OrthoDB" id="5175573at2"/>